<dbReference type="EMBL" id="KN882023">
    <property type="protein sequence ID" value="KIY46791.1"/>
    <property type="molecule type" value="Genomic_DNA"/>
</dbReference>
<dbReference type="InterPro" id="IPR007219">
    <property type="entry name" value="XnlR_reg_dom"/>
</dbReference>
<evidence type="ECO:0000256" key="2">
    <source>
        <dbReference type="ARBA" id="ARBA00022723"/>
    </source>
</evidence>
<keyword evidence="9" id="KW-1185">Reference proteome</keyword>
<feature type="domain" description="Zn(2)-C6 fungal-type" evidence="7">
    <location>
        <begin position="23"/>
        <end position="55"/>
    </location>
</feature>
<feature type="region of interest" description="Disordered" evidence="6">
    <location>
        <begin position="92"/>
        <end position="159"/>
    </location>
</feature>
<evidence type="ECO:0000256" key="6">
    <source>
        <dbReference type="SAM" id="MobiDB-lite"/>
    </source>
</evidence>
<dbReference type="Gene3D" id="4.10.240.10">
    <property type="entry name" value="Zn(2)-C6 fungal-type DNA-binding domain"/>
    <property type="match status" value="1"/>
</dbReference>
<name>A0A0D7AA18_9AGAR</name>
<dbReference type="GO" id="GO:0005634">
    <property type="term" value="C:nucleus"/>
    <property type="evidence" value="ECO:0007669"/>
    <property type="project" value="UniProtKB-SubCell"/>
</dbReference>
<keyword evidence="3" id="KW-0805">Transcription regulation</keyword>
<organism evidence="8 9">
    <name type="scientific">Fistulina hepatica ATCC 64428</name>
    <dbReference type="NCBI Taxonomy" id="1128425"/>
    <lineage>
        <taxon>Eukaryota</taxon>
        <taxon>Fungi</taxon>
        <taxon>Dikarya</taxon>
        <taxon>Basidiomycota</taxon>
        <taxon>Agaricomycotina</taxon>
        <taxon>Agaricomycetes</taxon>
        <taxon>Agaricomycetidae</taxon>
        <taxon>Agaricales</taxon>
        <taxon>Fistulinaceae</taxon>
        <taxon>Fistulina</taxon>
    </lineage>
</organism>
<evidence type="ECO:0000259" key="7">
    <source>
        <dbReference type="PROSITE" id="PS50048"/>
    </source>
</evidence>
<accession>A0A0D7AA18</accession>
<dbReference type="Proteomes" id="UP000054144">
    <property type="component" value="Unassembled WGS sequence"/>
</dbReference>
<feature type="region of interest" description="Disordered" evidence="6">
    <location>
        <begin position="1"/>
        <end position="21"/>
    </location>
</feature>
<dbReference type="InterPro" id="IPR001138">
    <property type="entry name" value="Zn2Cys6_DnaBD"/>
</dbReference>
<keyword evidence="4" id="KW-0804">Transcription</keyword>
<keyword evidence="2" id="KW-0479">Metal-binding</keyword>
<evidence type="ECO:0000256" key="4">
    <source>
        <dbReference type="ARBA" id="ARBA00023163"/>
    </source>
</evidence>
<dbReference type="SUPFAM" id="SSF57701">
    <property type="entry name" value="Zn2/Cys6 DNA-binding domain"/>
    <property type="match status" value="1"/>
</dbReference>
<comment type="subcellular location">
    <subcellularLocation>
        <location evidence="1">Nucleus</location>
    </subcellularLocation>
</comment>
<evidence type="ECO:0000256" key="1">
    <source>
        <dbReference type="ARBA" id="ARBA00004123"/>
    </source>
</evidence>
<keyword evidence="5" id="KW-0539">Nucleus</keyword>
<protein>
    <recommendedName>
        <fullName evidence="7">Zn(2)-C6 fungal-type domain-containing protein</fullName>
    </recommendedName>
</protein>
<dbReference type="CDD" id="cd12148">
    <property type="entry name" value="fungal_TF_MHR"/>
    <property type="match status" value="1"/>
</dbReference>
<dbReference type="PROSITE" id="PS50048">
    <property type="entry name" value="ZN2_CY6_FUNGAL_2"/>
    <property type="match status" value="1"/>
</dbReference>
<dbReference type="CDD" id="cd00067">
    <property type="entry name" value="GAL4"/>
    <property type="match status" value="1"/>
</dbReference>
<dbReference type="AlphaFoldDB" id="A0A0D7AA18"/>
<sequence>MAKSADSTIGSKSNAASLQRGKACLRCRKRKMRCDGAKPACQQCTRAKKGDQCEYDDGKSKTRTQLLREQILRLEQRIRELEDPDYVSPAIVLHDPHGARHPSESESSSLASSTSPPVSNSHAPFSTPPTSHSPFTSQSPYLSGSPYTPGTSSPQPSPEVGEMLLDIFVPHRHQCGLEIDLAPIRATLRHSHTSDLSASPRHAVLLNAIFLWACFVSRPGPLSTQENQYLARALAALPDAVACSADALLDVLQASCLLATYFYATGRSAEASYHAGAAAALVAQHAIHADPAHWPERVLTGERILTFWQVYHIDRVWSALLNMRPVVPDDSDASSAINCPWPQGLAEYASGRAPCRAGFMTVRSMFDGDVTAGGLTIPASRAKAAAILSRAQQLTNAWDPMLKPTEAFQRDVAALEMTVQRFVAALIPVQRLGSALPEARQALVGTHTLANCALVLLYRRLAQGSALPPQSITLAHERMAYDKMVNAARACIAVLPHIAEQDYSFLDPAVGPCWALIADVLLQELDNLQALWPPIDLSASRNELELVLFAMTSMNTQFPILGAYNPSRLVWILF</sequence>
<dbReference type="Pfam" id="PF04082">
    <property type="entry name" value="Fungal_trans"/>
    <property type="match status" value="1"/>
</dbReference>
<reference evidence="8 9" key="1">
    <citation type="journal article" date="2015" name="Fungal Genet. Biol.">
        <title>Evolution of novel wood decay mechanisms in Agaricales revealed by the genome sequences of Fistulina hepatica and Cylindrobasidium torrendii.</title>
        <authorList>
            <person name="Floudas D."/>
            <person name="Held B.W."/>
            <person name="Riley R."/>
            <person name="Nagy L.G."/>
            <person name="Koehler G."/>
            <person name="Ransdell A.S."/>
            <person name="Younus H."/>
            <person name="Chow J."/>
            <person name="Chiniquy J."/>
            <person name="Lipzen A."/>
            <person name="Tritt A."/>
            <person name="Sun H."/>
            <person name="Haridas S."/>
            <person name="LaButti K."/>
            <person name="Ohm R.A."/>
            <person name="Kues U."/>
            <person name="Blanchette R.A."/>
            <person name="Grigoriev I.V."/>
            <person name="Minto R.E."/>
            <person name="Hibbett D.S."/>
        </authorList>
    </citation>
    <scope>NUCLEOTIDE SEQUENCE [LARGE SCALE GENOMIC DNA]</scope>
    <source>
        <strain evidence="8 9">ATCC 64428</strain>
    </source>
</reference>
<feature type="compositionally biased region" description="Low complexity" evidence="6">
    <location>
        <begin position="105"/>
        <end position="154"/>
    </location>
</feature>
<gene>
    <name evidence="8" type="ORF">FISHEDRAFT_46643</name>
</gene>
<dbReference type="InterPro" id="IPR050815">
    <property type="entry name" value="TF_fung"/>
</dbReference>
<evidence type="ECO:0000313" key="9">
    <source>
        <dbReference type="Proteomes" id="UP000054144"/>
    </source>
</evidence>
<feature type="compositionally biased region" description="Basic and acidic residues" evidence="6">
    <location>
        <begin position="94"/>
        <end position="104"/>
    </location>
</feature>
<dbReference type="GO" id="GO:0003677">
    <property type="term" value="F:DNA binding"/>
    <property type="evidence" value="ECO:0007669"/>
    <property type="project" value="InterPro"/>
</dbReference>
<dbReference type="InterPro" id="IPR036864">
    <property type="entry name" value="Zn2-C6_fun-type_DNA-bd_sf"/>
</dbReference>
<evidence type="ECO:0000313" key="8">
    <source>
        <dbReference type="EMBL" id="KIY46791.1"/>
    </source>
</evidence>
<evidence type="ECO:0000256" key="5">
    <source>
        <dbReference type="ARBA" id="ARBA00023242"/>
    </source>
</evidence>
<dbReference type="SMART" id="SM00066">
    <property type="entry name" value="GAL4"/>
    <property type="match status" value="1"/>
</dbReference>
<evidence type="ECO:0000256" key="3">
    <source>
        <dbReference type="ARBA" id="ARBA00023015"/>
    </source>
</evidence>
<dbReference type="PROSITE" id="PS00463">
    <property type="entry name" value="ZN2_CY6_FUNGAL_1"/>
    <property type="match status" value="1"/>
</dbReference>
<proteinExistence type="predicted"/>
<dbReference type="OrthoDB" id="2123952at2759"/>
<dbReference type="PANTHER" id="PTHR47338:SF29">
    <property type="entry name" value="ZN(2)-C6 FUNGAL-TYPE DOMAIN-CONTAINING PROTEIN"/>
    <property type="match status" value="1"/>
</dbReference>
<dbReference type="GO" id="GO:0006351">
    <property type="term" value="P:DNA-templated transcription"/>
    <property type="evidence" value="ECO:0007669"/>
    <property type="project" value="InterPro"/>
</dbReference>
<dbReference type="PANTHER" id="PTHR47338">
    <property type="entry name" value="ZN(II)2CYS6 TRANSCRIPTION FACTOR (EUROFUNG)-RELATED"/>
    <property type="match status" value="1"/>
</dbReference>
<dbReference type="CDD" id="cd14725">
    <property type="entry name" value="ZIP_Gal4-like_2"/>
    <property type="match status" value="1"/>
</dbReference>
<dbReference type="GO" id="GO:0000981">
    <property type="term" value="F:DNA-binding transcription factor activity, RNA polymerase II-specific"/>
    <property type="evidence" value="ECO:0007669"/>
    <property type="project" value="InterPro"/>
</dbReference>
<feature type="compositionally biased region" description="Polar residues" evidence="6">
    <location>
        <begin position="1"/>
        <end position="17"/>
    </location>
</feature>
<dbReference type="Pfam" id="PF00172">
    <property type="entry name" value="Zn_clus"/>
    <property type="match status" value="1"/>
</dbReference>
<dbReference type="GO" id="GO:0008270">
    <property type="term" value="F:zinc ion binding"/>
    <property type="evidence" value="ECO:0007669"/>
    <property type="project" value="InterPro"/>
</dbReference>